<dbReference type="Proteomes" id="UP001163828">
    <property type="component" value="Unassembled WGS sequence"/>
</dbReference>
<evidence type="ECO:0000313" key="1">
    <source>
        <dbReference type="EMBL" id="KAJ3992332.1"/>
    </source>
</evidence>
<dbReference type="EMBL" id="MU790869">
    <property type="protein sequence ID" value="KAJ3992332.1"/>
    <property type="molecule type" value="Genomic_DNA"/>
</dbReference>
<sequence>MREQPSFRYYGSKQYLLPADNIETNRLNAQHNIVNNALNGMLYVASTNLTTGDRVLESAAVSGIWAFEFFEQNCADGIVLDIECIDISSAQFPCAHPPQIHFSVNSIVDLPNEWEKVFVFAHQRFLVLALNACLWHSAVSELLRVIRPGGWVELVEIEARDFRSWSVGPNWPLYLPEVLKKAGFLDVVCETKCVPIGGEEDDTPHKVADIKGYSSELWREVWMGMKGPVMEAGKAVKTVEEYEALVQDSATEWKTSKEAYTTLFVIVARKPA</sequence>
<keyword evidence="2" id="KW-1185">Reference proteome</keyword>
<dbReference type="Gene3D" id="3.40.50.150">
    <property type="entry name" value="Vaccinia Virus protein VP39"/>
    <property type="match status" value="1"/>
</dbReference>
<comment type="caution">
    <text evidence="1">The sequence shown here is derived from an EMBL/GenBank/DDBJ whole genome shotgun (WGS) entry which is preliminary data.</text>
</comment>
<dbReference type="SUPFAM" id="SSF53335">
    <property type="entry name" value="S-adenosyl-L-methionine-dependent methyltransferases"/>
    <property type="match status" value="1"/>
</dbReference>
<evidence type="ECO:0000313" key="2">
    <source>
        <dbReference type="Proteomes" id="UP001163828"/>
    </source>
</evidence>
<gene>
    <name evidence="1" type="ORF">F5050DRAFT_1811586</name>
</gene>
<organism evidence="1 2">
    <name type="scientific">Lentinula boryana</name>
    <dbReference type="NCBI Taxonomy" id="40481"/>
    <lineage>
        <taxon>Eukaryota</taxon>
        <taxon>Fungi</taxon>
        <taxon>Dikarya</taxon>
        <taxon>Basidiomycota</taxon>
        <taxon>Agaricomycotina</taxon>
        <taxon>Agaricomycetes</taxon>
        <taxon>Agaricomycetidae</taxon>
        <taxon>Agaricales</taxon>
        <taxon>Marasmiineae</taxon>
        <taxon>Omphalotaceae</taxon>
        <taxon>Lentinula</taxon>
    </lineage>
</organism>
<name>A0ABQ8Q134_9AGAR</name>
<evidence type="ECO:0008006" key="3">
    <source>
        <dbReference type="Google" id="ProtNLM"/>
    </source>
</evidence>
<dbReference type="InterPro" id="IPR029063">
    <property type="entry name" value="SAM-dependent_MTases_sf"/>
</dbReference>
<reference evidence="1" key="1">
    <citation type="submission" date="2022-08" db="EMBL/GenBank/DDBJ databases">
        <authorList>
            <consortium name="DOE Joint Genome Institute"/>
            <person name="Min B."/>
            <person name="Riley R."/>
            <person name="Sierra-Patev S."/>
            <person name="Naranjo-Ortiz M."/>
            <person name="Looney B."/>
            <person name="Konkel Z."/>
            <person name="Slot J.C."/>
            <person name="Sakamoto Y."/>
            <person name="Steenwyk J.L."/>
            <person name="Rokas A."/>
            <person name="Carro J."/>
            <person name="Camarero S."/>
            <person name="Ferreira P."/>
            <person name="Molpeceres G."/>
            <person name="Ruiz-Duenas F.J."/>
            <person name="Serrano A."/>
            <person name="Henrissat B."/>
            <person name="Drula E."/>
            <person name="Hughes K.W."/>
            <person name="Mata J.L."/>
            <person name="Ishikawa N.K."/>
            <person name="Vargas-Isla R."/>
            <person name="Ushijima S."/>
            <person name="Smith C.A."/>
            <person name="Ahrendt S."/>
            <person name="Andreopoulos W."/>
            <person name="He G."/>
            <person name="Labutti K."/>
            <person name="Lipzen A."/>
            <person name="Ng V."/>
            <person name="Sandor L."/>
            <person name="Barry K."/>
            <person name="Martinez A.T."/>
            <person name="Xiao Y."/>
            <person name="Gibbons J.G."/>
            <person name="Terashima K."/>
            <person name="Hibbett D.S."/>
            <person name="Grigoriev I.V."/>
        </authorList>
    </citation>
    <scope>NUCLEOTIDE SEQUENCE</scope>
    <source>
        <strain evidence="1">TFB10827</strain>
    </source>
</reference>
<accession>A0ABQ8Q134</accession>
<proteinExistence type="predicted"/>
<protein>
    <recommendedName>
        <fullName evidence="3">S-adenosyl-L-methionine-dependent methyltransferase</fullName>
    </recommendedName>
</protein>